<sequence>MGSETLVAPGARLVGSVEGRVLEGAGLRREIDRVKTALDRLPGGAVASRTAPCLPSVLRLLAAFETGRPILLVPPRLSAGQAATLAEAFGLRAVLGLDDVEPVREEPPAGFRVDDDPELSGWVRSGRLDVTPHDDLALLLTTSGSTGAAKAVRLSAGAVRANAVSIGQALGIDGRQVAPTSLPLHYSYGLSVLTSHLLVGATVVLCDGGVLSPRFWRAVDEHGATSLAGVPHTYETLDGIRWRPGRNPTLRTLTQAGGRLAPRLVRRFGELAEADGLRMFVMYGQTEATARMTVLPAERLKDKLGSVGLPIPGGRVDIDDGEVVYHGPNVMLGYAEGPEDLARGDELGGTLRTGDLGRLDEEGFLWLTGRRSRVGKVFGTRVDLDVVERALDDVGPVAALDADDRVAVWSASGAGEDEVRARLVREFGLPRAGFLVHHVTALPRLPNGKIDYQRLRATDPGRTR</sequence>
<comment type="similarity">
    <text evidence="1">Belongs to the ATP-dependent AMP-binding enzyme family.</text>
</comment>
<dbReference type="HOGENOM" id="CLU_000022_59_10_11"/>
<dbReference type="GO" id="GO:0006631">
    <property type="term" value="P:fatty acid metabolic process"/>
    <property type="evidence" value="ECO:0007669"/>
    <property type="project" value="TreeGrafter"/>
</dbReference>
<dbReference type="AlphaFoldDB" id="H5XHJ1"/>
<proteinExistence type="inferred from homology"/>
<dbReference type="eggNOG" id="COG0318">
    <property type="taxonomic scope" value="Bacteria"/>
</dbReference>
<evidence type="ECO:0000256" key="1">
    <source>
        <dbReference type="ARBA" id="ARBA00006432"/>
    </source>
</evidence>
<reference evidence="4 5" key="1">
    <citation type="submission" date="2011-11" db="EMBL/GenBank/DDBJ databases">
        <title>The Noncontiguous Finished sequence of Saccharomonospora cyanea NA-134.</title>
        <authorList>
            <consortium name="US DOE Joint Genome Institute"/>
            <person name="Lucas S."/>
            <person name="Han J."/>
            <person name="Lapidus A."/>
            <person name="Cheng J.-F."/>
            <person name="Goodwin L."/>
            <person name="Pitluck S."/>
            <person name="Peters L."/>
            <person name="Ovchinnikova G."/>
            <person name="Lu M."/>
            <person name="Detter J.C."/>
            <person name="Han C."/>
            <person name="Tapia R."/>
            <person name="Land M."/>
            <person name="Hauser L."/>
            <person name="Kyrpides N."/>
            <person name="Ivanova N."/>
            <person name="Pagani I."/>
            <person name="Brambilla E.-M."/>
            <person name="Klenk H.-P."/>
            <person name="Woyke T."/>
        </authorList>
    </citation>
    <scope>NUCLEOTIDE SEQUENCE [LARGE SCALE GENOMIC DNA]</scope>
    <source>
        <strain evidence="4 5">NA-134</strain>
    </source>
</reference>
<dbReference type="Proteomes" id="UP000002791">
    <property type="component" value="Chromosome"/>
</dbReference>
<accession>H5XHJ1</accession>
<dbReference type="EMBL" id="CM001440">
    <property type="protein sequence ID" value="EHR61671.1"/>
    <property type="molecule type" value="Genomic_DNA"/>
</dbReference>
<dbReference type="PROSITE" id="PS00455">
    <property type="entry name" value="AMP_BINDING"/>
    <property type="match status" value="1"/>
</dbReference>
<dbReference type="PANTHER" id="PTHR43201">
    <property type="entry name" value="ACYL-COA SYNTHETASE"/>
    <property type="match status" value="1"/>
</dbReference>
<dbReference type="OrthoDB" id="8445630at2"/>
<dbReference type="InterPro" id="IPR000873">
    <property type="entry name" value="AMP-dep_synth/lig_dom"/>
</dbReference>
<dbReference type="PANTHER" id="PTHR43201:SF5">
    <property type="entry name" value="MEDIUM-CHAIN ACYL-COA LIGASE ACSF2, MITOCHONDRIAL"/>
    <property type="match status" value="1"/>
</dbReference>
<evidence type="ECO:0000259" key="3">
    <source>
        <dbReference type="Pfam" id="PF00501"/>
    </source>
</evidence>
<organism evidence="4 5">
    <name type="scientific">Saccharomonospora cyanea NA-134</name>
    <dbReference type="NCBI Taxonomy" id="882082"/>
    <lineage>
        <taxon>Bacteria</taxon>
        <taxon>Bacillati</taxon>
        <taxon>Actinomycetota</taxon>
        <taxon>Actinomycetes</taxon>
        <taxon>Pseudonocardiales</taxon>
        <taxon>Pseudonocardiaceae</taxon>
        <taxon>Saccharomonospora</taxon>
    </lineage>
</organism>
<dbReference type="GO" id="GO:0031956">
    <property type="term" value="F:medium-chain fatty acid-CoA ligase activity"/>
    <property type="evidence" value="ECO:0007669"/>
    <property type="project" value="TreeGrafter"/>
</dbReference>
<dbReference type="Pfam" id="PF00501">
    <property type="entry name" value="AMP-binding"/>
    <property type="match status" value="1"/>
</dbReference>
<feature type="domain" description="AMP-dependent synthetase/ligase" evidence="3">
    <location>
        <begin position="42"/>
        <end position="334"/>
    </location>
</feature>
<evidence type="ECO:0000256" key="2">
    <source>
        <dbReference type="ARBA" id="ARBA00022598"/>
    </source>
</evidence>
<dbReference type="InterPro" id="IPR020845">
    <property type="entry name" value="AMP-binding_CS"/>
</dbReference>
<dbReference type="InterPro" id="IPR042099">
    <property type="entry name" value="ANL_N_sf"/>
</dbReference>
<dbReference type="RefSeq" id="WP_005456991.1">
    <property type="nucleotide sequence ID" value="NZ_CM001440.1"/>
</dbReference>
<keyword evidence="2 4" id="KW-0436">Ligase</keyword>
<evidence type="ECO:0000313" key="4">
    <source>
        <dbReference type="EMBL" id="EHR61671.1"/>
    </source>
</evidence>
<dbReference type="STRING" id="882082.SaccyDRAFT_2825"/>
<gene>
    <name evidence="4" type="ORF">SaccyDRAFT_2825</name>
</gene>
<name>H5XHJ1_9PSEU</name>
<dbReference type="SUPFAM" id="SSF56801">
    <property type="entry name" value="Acetyl-CoA synthetase-like"/>
    <property type="match status" value="1"/>
</dbReference>
<evidence type="ECO:0000313" key="5">
    <source>
        <dbReference type="Proteomes" id="UP000002791"/>
    </source>
</evidence>
<keyword evidence="5" id="KW-1185">Reference proteome</keyword>
<dbReference type="Gene3D" id="3.40.50.12780">
    <property type="entry name" value="N-terminal domain of ligase-like"/>
    <property type="match status" value="1"/>
</dbReference>
<protein>
    <submittedName>
        <fullName evidence="4">Acyl-CoA synthetase (AMP-forming)/AMP-acid ligase II</fullName>
    </submittedName>
</protein>